<evidence type="ECO:0000313" key="2">
    <source>
        <dbReference type="Proteomes" id="UP000299102"/>
    </source>
</evidence>
<dbReference type="AlphaFoldDB" id="A0A4C1ZGV6"/>
<comment type="caution">
    <text evidence="1">The sequence shown here is derived from an EMBL/GenBank/DDBJ whole genome shotgun (WGS) entry which is preliminary data.</text>
</comment>
<dbReference type="EMBL" id="BGZK01001880">
    <property type="protein sequence ID" value="GBP87726.1"/>
    <property type="molecule type" value="Genomic_DNA"/>
</dbReference>
<accession>A0A4C1ZGV6</accession>
<organism evidence="1 2">
    <name type="scientific">Eumeta variegata</name>
    <name type="common">Bagworm moth</name>
    <name type="synonym">Eumeta japonica</name>
    <dbReference type="NCBI Taxonomy" id="151549"/>
    <lineage>
        <taxon>Eukaryota</taxon>
        <taxon>Metazoa</taxon>
        <taxon>Ecdysozoa</taxon>
        <taxon>Arthropoda</taxon>
        <taxon>Hexapoda</taxon>
        <taxon>Insecta</taxon>
        <taxon>Pterygota</taxon>
        <taxon>Neoptera</taxon>
        <taxon>Endopterygota</taxon>
        <taxon>Lepidoptera</taxon>
        <taxon>Glossata</taxon>
        <taxon>Ditrysia</taxon>
        <taxon>Tineoidea</taxon>
        <taxon>Psychidae</taxon>
        <taxon>Oiketicinae</taxon>
        <taxon>Eumeta</taxon>
    </lineage>
</organism>
<reference evidence="1 2" key="1">
    <citation type="journal article" date="2019" name="Commun. Biol.">
        <title>The bagworm genome reveals a unique fibroin gene that provides high tensile strength.</title>
        <authorList>
            <person name="Kono N."/>
            <person name="Nakamura H."/>
            <person name="Ohtoshi R."/>
            <person name="Tomita M."/>
            <person name="Numata K."/>
            <person name="Arakawa K."/>
        </authorList>
    </citation>
    <scope>NUCLEOTIDE SEQUENCE [LARGE SCALE GENOMIC DNA]</scope>
</reference>
<evidence type="ECO:0000313" key="1">
    <source>
        <dbReference type="EMBL" id="GBP87726.1"/>
    </source>
</evidence>
<gene>
    <name evidence="1" type="ORF">EVAR_19907_1</name>
</gene>
<dbReference type="Proteomes" id="UP000299102">
    <property type="component" value="Unassembled WGS sequence"/>
</dbReference>
<protein>
    <submittedName>
        <fullName evidence="1">Uncharacterized protein</fullName>
    </submittedName>
</protein>
<sequence>MELDLLGLDAKGKSRNAAHPLRRQIAQALAVLTSSPWTSGGARASGVYSYDDPVVIPRRLAWKRSTQDVNRTQPVRRPITLCPNVSVPVGT</sequence>
<proteinExistence type="predicted"/>
<keyword evidence="2" id="KW-1185">Reference proteome</keyword>
<name>A0A4C1ZGV6_EUMVA</name>